<reference evidence="1 2" key="1">
    <citation type="submission" date="2017-01" db="EMBL/GenBank/DDBJ databases">
        <authorList>
            <person name="Mah S.A."/>
            <person name="Swanson W.J."/>
            <person name="Moy G.W."/>
            <person name="Vacquier V.D."/>
        </authorList>
    </citation>
    <scope>NUCLEOTIDE SEQUENCE [LARGE SCALE GENOMIC DNA]</scope>
    <source>
        <strain evidence="1 2">DSM 45758</strain>
    </source>
</reference>
<evidence type="ECO:0000313" key="1">
    <source>
        <dbReference type="EMBL" id="SIR86803.1"/>
    </source>
</evidence>
<keyword evidence="2" id="KW-1185">Reference proteome</keyword>
<dbReference type="AlphaFoldDB" id="A0A1N7EF65"/>
<accession>A0A1N7EF65</accession>
<dbReference type="Proteomes" id="UP000186004">
    <property type="component" value="Unassembled WGS sequence"/>
</dbReference>
<dbReference type="EMBL" id="FTNF01000023">
    <property type="protein sequence ID" value="SIR86803.1"/>
    <property type="molecule type" value="Genomic_DNA"/>
</dbReference>
<gene>
    <name evidence="1" type="ORF">SAMN05444858_12319</name>
</gene>
<sequence length="172" mass="17389">MALVATGLGAAVFIAALVTAGLWATGRGPFGEPRPQADEVLGTMRDASDQSDGGGSPTRGGTILAVPATAVPDFWRRTSAGVAPAADQLSYAQFTVPTSAVPAVGGVPGAVERGGRFSLRPVAPATYLLCYAAGIGAEGYQVQGCREASLRVPGRIDARRGEAGFRVSVSAD</sequence>
<protein>
    <submittedName>
        <fullName evidence="1">Uncharacterized protein</fullName>
    </submittedName>
</protein>
<evidence type="ECO:0000313" key="2">
    <source>
        <dbReference type="Proteomes" id="UP000186004"/>
    </source>
</evidence>
<proteinExistence type="predicted"/>
<name>A0A1N7EF65_9ACTN</name>
<organism evidence="1 2">
    <name type="scientific">Micromonospora avicenniae</name>
    <dbReference type="NCBI Taxonomy" id="1198245"/>
    <lineage>
        <taxon>Bacteria</taxon>
        <taxon>Bacillati</taxon>
        <taxon>Actinomycetota</taxon>
        <taxon>Actinomycetes</taxon>
        <taxon>Micromonosporales</taxon>
        <taxon>Micromonosporaceae</taxon>
        <taxon>Micromonospora</taxon>
    </lineage>
</organism>